<dbReference type="Pfam" id="PF13384">
    <property type="entry name" value="HTH_23"/>
    <property type="match status" value="1"/>
</dbReference>
<name>A0A3B0AHN8_9ACTN</name>
<feature type="compositionally biased region" description="Low complexity" evidence="1">
    <location>
        <begin position="167"/>
        <end position="179"/>
    </location>
</feature>
<dbReference type="EMBL" id="RBAM01000033">
    <property type="protein sequence ID" value="RKN60033.1"/>
    <property type="molecule type" value="Genomic_DNA"/>
</dbReference>
<keyword evidence="4" id="KW-1185">Reference proteome</keyword>
<reference evidence="3 4" key="1">
    <citation type="journal article" date="2015" name="Antonie Van Leeuwenhoek">
        <title>Streptomyces klenkii sp. nov., isolated from deep marine sediment.</title>
        <authorList>
            <person name="Veyisoglu A."/>
            <person name="Sahin N."/>
        </authorList>
    </citation>
    <scope>NUCLEOTIDE SEQUENCE [LARGE SCALE GENOMIC DNA]</scope>
    <source>
        <strain evidence="3 4">KCTC 29202</strain>
    </source>
</reference>
<evidence type="ECO:0000313" key="4">
    <source>
        <dbReference type="Proteomes" id="UP000270343"/>
    </source>
</evidence>
<comment type="caution">
    <text evidence="3">The sequence shown here is derived from an EMBL/GenBank/DDBJ whole genome shotgun (WGS) entry which is preliminary data.</text>
</comment>
<feature type="domain" description="Winged helix-turn helix" evidence="2">
    <location>
        <begin position="97"/>
        <end position="155"/>
    </location>
</feature>
<dbReference type="Pfam" id="PF13592">
    <property type="entry name" value="HTH_33"/>
    <property type="match status" value="1"/>
</dbReference>
<dbReference type="OrthoDB" id="8479510at2"/>
<accession>A0A3B0AHN8</accession>
<dbReference type="AlphaFoldDB" id="A0A3B0AHN8"/>
<dbReference type="Proteomes" id="UP000270343">
    <property type="component" value="Unassembled WGS sequence"/>
</dbReference>
<proteinExistence type="predicted"/>
<sequence length="186" mass="21267">MRYPQGGGLTDERRQFRERIRLEAAQMFADGQSNGLVAKRLRVSVRSVQRWRRAYEAGGEIGLWSKGSAGRPKLSDQLFAALEAELDKGPVAHGWPDQRWTLARIRTLIGRRFHKSFTLSGIAQMLRRHGWSHQVPARRALERDEEAISGWVKETWPLVEAPRRRSGPGSSSRTRPASRWAQSRFP</sequence>
<organism evidence="3 4">
    <name type="scientific">Streptomyces klenkii</name>
    <dbReference type="NCBI Taxonomy" id="1420899"/>
    <lineage>
        <taxon>Bacteria</taxon>
        <taxon>Bacillati</taxon>
        <taxon>Actinomycetota</taxon>
        <taxon>Actinomycetes</taxon>
        <taxon>Kitasatosporales</taxon>
        <taxon>Streptomycetaceae</taxon>
        <taxon>Streptomyces</taxon>
    </lineage>
</organism>
<evidence type="ECO:0000313" key="3">
    <source>
        <dbReference type="EMBL" id="RKN60033.1"/>
    </source>
</evidence>
<dbReference type="SUPFAM" id="SSF46689">
    <property type="entry name" value="Homeodomain-like"/>
    <property type="match status" value="1"/>
</dbReference>
<evidence type="ECO:0000256" key="1">
    <source>
        <dbReference type="SAM" id="MobiDB-lite"/>
    </source>
</evidence>
<feature type="region of interest" description="Disordered" evidence="1">
    <location>
        <begin position="159"/>
        <end position="186"/>
    </location>
</feature>
<dbReference type="InterPro" id="IPR009057">
    <property type="entry name" value="Homeodomain-like_sf"/>
</dbReference>
<protein>
    <submittedName>
        <fullName evidence="3">Transposase</fullName>
    </submittedName>
</protein>
<evidence type="ECO:0000259" key="2">
    <source>
        <dbReference type="Pfam" id="PF13592"/>
    </source>
</evidence>
<dbReference type="InterPro" id="IPR025959">
    <property type="entry name" value="Winged_HTH_dom"/>
</dbReference>
<gene>
    <name evidence="3" type="ORF">D7231_33485</name>
</gene>